<dbReference type="InterPro" id="IPR008254">
    <property type="entry name" value="Flavodoxin/NO_synth"/>
</dbReference>
<evidence type="ECO:0000313" key="2">
    <source>
        <dbReference type="EMBL" id="GAJ12615.1"/>
    </source>
</evidence>
<sequence>MKALVMYDSEFGNTEIIARAIGEVLGPEEKVVVRRVSDVQPVAVKGLEILVDGSPTQQFRPTRTTSNFLKCIPKNGLPGIKVAAFDTRLHPSGTCGAGRTVSLCLKPLG</sequence>
<comment type="caution">
    <text evidence="2">The sequence shown here is derived from an EMBL/GenBank/DDBJ whole genome shotgun (WGS) entry which is preliminary data.</text>
</comment>
<reference evidence="2" key="1">
    <citation type="journal article" date="2014" name="Front. Microbiol.">
        <title>High frequency of phylogenetically diverse reductive dehalogenase-homologous genes in deep subseafloor sedimentary metagenomes.</title>
        <authorList>
            <person name="Kawai M."/>
            <person name="Futagami T."/>
            <person name="Toyoda A."/>
            <person name="Takaki Y."/>
            <person name="Nishi S."/>
            <person name="Hori S."/>
            <person name="Arai W."/>
            <person name="Tsubouchi T."/>
            <person name="Morono Y."/>
            <person name="Uchiyama I."/>
            <person name="Ito T."/>
            <person name="Fujiyama A."/>
            <person name="Inagaki F."/>
            <person name="Takami H."/>
        </authorList>
    </citation>
    <scope>NUCLEOTIDE SEQUENCE</scope>
    <source>
        <strain evidence="2">Expedition CK06-06</strain>
    </source>
</reference>
<name>X1VSD2_9ZZZZ</name>
<protein>
    <recommendedName>
        <fullName evidence="1">Flavodoxin-like domain-containing protein</fullName>
    </recommendedName>
</protein>
<evidence type="ECO:0000259" key="1">
    <source>
        <dbReference type="PROSITE" id="PS50902"/>
    </source>
</evidence>
<dbReference type="PROSITE" id="PS50902">
    <property type="entry name" value="FLAVODOXIN_LIKE"/>
    <property type="match status" value="1"/>
</dbReference>
<dbReference type="InterPro" id="IPR029039">
    <property type="entry name" value="Flavoprotein-like_sf"/>
</dbReference>
<organism evidence="2">
    <name type="scientific">marine sediment metagenome</name>
    <dbReference type="NCBI Taxonomy" id="412755"/>
    <lineage>
        <taxon>unclassified sequences</taxon>
        <taxon>metagenomes</taxon>
        <taxon>ecological metagenomes</taxon>
    </lineage>
</organism>
<accession>X1VSD2</accession>
<dbReference type="GO" id="GO:0010181">
    <property type="term" value="F:FMN binding"/>
    <property type="evidence" value="ECO:0007669"/>
    <property type="project" value="InterPro"/>
</dbReference>
<dbReference type="Gene3D" id="3.40.50.360">
    <property type="match status" value="1"/>
</dbReference>
<proteinExistence type="predicted"/>
<feature type="domain" description="Flavodoxin-like" evidence="1">
    <location>
        <begin position="3"/>
        <end position="109"/>
    </location>
</feature>
<gene>
    <name evidence="2" type="ORF">S12H4_45872</name>
</gene>
<dbReference type="SUPFAM" id="SSF52218">
    <property type="entry name" value="Flavoproteins"/>
    <property type="match status" value="1"/>
</dbReference>
<dbReference type="AlphaFoldDB" id="X1VSD2"/>
<dbReference type="EMBL" id="BARW01028411">
    <property type="protein sequence ID" value="GAJ12615.1"/>
    <property type="molecule type" value="Genomic_DNA"/>
</dbReference>